<name>A0A2C9D5V8_9HYPH</name>
<dbReference type="AlphaFoldDB" id="A0A2C9D5V8"/>
<dbReference type="InterPro" id="IPR000073">
    <property type="entry name" value="AB_hydrolase_1"/>
</dbReference>
<dbReference type="PANTHER" id="PTHR10992">
    <property type="entry name" value="METHYLESTERASE FAMILY MEMBER"/>
    <property type="match status" value="1"/>
</dbReference>
<dbReference type="Pfam" id="PF12697">
    <property type="entry name" value="Abhydrolase_6"/>
    <property type="match status" value="1"/>
</dbReference>
<dbReference type="PANTHER" id="PTHR10992:SF1086">
    <property type="entry name" value="AB HYDROLASE-1 DOMAIN-CONTAINING PROTEIN"/>
    <property type="match status" value="1"/>
</dbReference>
<gene>
    <name evidence="2" type="ORF">HDIA_2145</name>
</gene>
<dbReference type="RefSeq" id="WP_099556158.1">
    <property type="nucleotide sequence ID" value="NZ_LT960614.1"/>
</dbReference>
<dbReference type="Gene3D" id="3.40.50.1820">
    <property type="entry name" value="alpha/beta hydrolase"/>
    <property type="match status" value="1"/>
</dbReference>
<protein>
    <submittedName>
        <fullName evidence="2">Acetoin dehydrogenase E2 subunit dihydrolipoyllysine-residue acetyltransferase</fullName>
    </submittedName>
</protein>
<reference evidence="3" key="1">
    <citation type="submission" date="2017-09" db="EMBL/GenBank/DDBJ databases">
        <title>Genome sequence of Nannocystis excedens DSM 71.</title>
        <authorList>
            <person name="Blom J."/>
        </authorList>
    </citation>
    <scope>NUCLEOTIDE SEQUENCE [LARGE SCALE GENOMIC DNA]</scope>
    <source>
        <strain evidence="3">type strain: E19</strain>
    </source>
</reference>
<dbReference type="InterPro" id="IPR029058">
    <property type="entry name" value="AB_hydrolase_fold"/>
</dbReference>
<dbReference type="GO" id="GO:0080030">
    <property type="term" value="F:methyl indole-3-acetate esterase activity"/>
    <property type="evidence" value="ECO:0007669"/>
    <property type="project" value="TreeGrafter"/>
</dbReference>
<dbReference type="GO" id="GO:0080032">
    <property type="term" value="F:methyl jasmonate esterase activity"/>
    <property type="evidence" value="ECO:0007669"/>
    <property type="project" value="TreeGrafter"/>
</dbReference>
<dbReference type="SUPFAM" id="SSF53474">
    <property type="entry name" value="alpha/beta-Hydrolases"/>
    <property type="match status" value="1"/>
</dbReference>
<evidence type="ECO:0000259" key="1">
    <source>
        <dbReference type="Pfam" id="PF12697"/>
    </source>
</evidence>
<accession>A0A2C9D5V8</accession>
<dbReference type="Proteomes" id="UP000223606">
    <property type="component" value="Chromosome 1"/>
</dbReference>
<dbReference type="InterPro" id="IPR045889">
    <property type="entry name" value="MES/HNL"/>
</dbReference>
<proteinExistence type="predicted"/>
<dbReference type="OrthoDB" id="9814966at2"/>
<organism evidence="2 3">
    <name type="scientific">Hartmannibacter diazotrophicus</name>
    <dbReference type="NCBI Taxonomy" id="1482074"/>
    <lineage>
        <taxon>Bacteria</taxon>
        <taxon>Pseudomonadati</taxon>
        <taxon>Pseudomonadota</taxon>
        <taxon>Alphaproteobacteria</taxon>
        <taxon>Hyphomicrobiales</taxon>
        <taxon>Pleomorphomonadaceae</taxon>
        <taxon>Hartmannibacter</taxon>
    </lineage>
</organism>
<keyword evidence="3" id="KW-1185">Reference proteome</keyword>
<dbReference type="KEGG" id="hdi:HDIA_2145"/>
<dbReference type="EMBL" id="LT960614">
    <property type="protein sequence ID" value="SON55686.1"/>
    <property type="molecule type" value="Genomic_DNA"/>
</dbReference>
<evidence type="ECO:0000313" key="3">
    <source>
        <dbReference type="Proteomes" id="UP000223606"/>
    </source>
</evidence>
<dbReference type="GO" id="GO:0016740">
    <property type="term" value="F:transferase activity"/>
    <property type="evidence" value="ECO:0007669"/>
    <property type="project" value="UniProtKB-KW"/>
</dbReference>
<keyword evidence="2" id="KW-0808">Transferase</keyword>
<sequence length="251" mass="27278">MTHFVLVHGSFHGGWCWTFLTPHLIEAGHRVSTPNLPMSGGDPAPLAEADLAHYADRIAETVMEVGEKVVLVGHSMGGIVASQVAERIPEKLRAVVYICGLMLRSGESLGSFLGEVAHLQVEDLVLKNMRVAPDGLTATFPPEKAAEVLYNTCTPEDARWAAERLTPQATKVYGEPLALTPERFGSVRRFYIKGLRDQAVAPVYQDTMIANSPCEEVFEIDSDHSPFLSCPARLAGILKDVAGRTEASPSR</sequence>
<feature type="domain" description="AB hydrolase-1" evidence="1">
    <location>
        <begin position="4"/>
        <end position="235"/>
    </location>
</feature>
<evidence type="ECO:0000313" key="2">
    <source>
        <dbReference type="EMBL" id="SON55686.1"/>
    </source>
</evidence>